<dbReference type="PROSITE" id="PS00409">
    <property type="entry name" value="PROKAR_NTER_METHYL"/>
    <property type="match status" value="1"/>
</dbReference>
<organism evidence="4 5">
    <name type="scientific">Cytobacillus solani</name>
    <dbReference type="NCBI Taxonomy" id="1637975"/>
    <lineage>
        <taxon>Bacteria</taxon>
        <taxon>Bacillati</taxon>
        <taxon>Bacillota</taxon>
        <taxon>Bacilli</taxon>
        <taxon>Bacillales</taxon>
        <taxon>Bacillaceae</taxon>
        <taxon>Cytobacillus</taxon>
    </lineage>
</organism>
<keyword evidence="2" id="KW-0178">Competence</keyword>
<comment type="subcellular location">
    <subcellularLocation>
        <location evidence="1">Cell surface</location>
    </subcellularLocation>
</comment>
<evidence type="ECO:0000256" key="1">
    <source>
        <dbReference type="ARBA" id="ARBA00004241"/>
    </source>
</evidence>
<dbReference type="GO" id="GO:0009986">
    <property type="term" value="C:cell surface"/>
    <property type="evidence" value="ECO:0007669"/>
    <property type="project" value="UniProtKB-SubCell"/>
</dbReference>
<dbReference type="InterPro" id="IPR012902">
    <property type="entry name" value="N_methyl_site"/>
</dbReference>
<dbReference type="GO" id="GO:0030420">
    <property type="term" value="P:establishment of competence for transformation"/>
    <property type="evidence" value="ECO:0007669"/>
    <property type="project" value="UniProtKB-KW"/>
</dbReference>
<reference evidence="4 5" key="1">
    <citation type="submission" date="2015-09" db="EMBL/GenBank/DDBJ databases">
        <title>Genome sequencing project for genomic taxonomy and phylogenomics of Bacillus-like bacteria.</title>
        <authorList>
            <person name="Liu B."/>
            <person name="Wang J."/>
            <person name="Zhu Y."/>
            <person name="Liu G."/>
            <person name="Chen Q."/>
            <person name="Chen Z."/>
            <person name="Lan J."/>
            <person name="Che J."/>
            <person name="Ge C."/>
            <person name="Shi H."/>
            <person name="Pan Z."/>
            <person name="Liu X."/>
        </authorList>
    </citation>
    <scope>NUCLEOTIDE SEQUENCE [LARGE SCALE GENOMIC DNA]</scope>
    <source>
        <strain evidence="4 5">FJAT-18043</strain>
    </source>
</reference>
<feature type="transmembrane region" description="Helical" evidence="3">
    <location>
        <begin position="12"/>
        <end position="32"/>
    </location>
</feature>
<dbReference type="Pfam" id="PF07963">
    <property type="entry name" value="N_methyl"/>
    <property type="match status" value="1"/>
</dbReference>
<accession>A0A0Q3QT22</accession>
<sequence length="142" mass="16171">MLLRNQKGMTLIEILLSIVILTIILVTAMKFFPQMGMLNNQNGTKQQAVNDVKELLIDWQKKGDNLKTFLADPSSGALSGYDHNDANYYYFKNKKGKLDVEIKIKKTPDLNTTPSKAYLVHIKLKNDRETTISETYGYIIVN</sequence>
<evidence type="ECO:0000256" key="3">
    <source>
        <dbReference type="SAM" id="Phobius"/>
    </source>
</evidence>
<dbReference type="AlphaFoldDB" id="A0A0Q3QT22"/>
<protein>
    <recommendedName>
        <fullName evidence="6">Prepilin-type N-terminal cleavage/methylation domain-containing protein</fullName>
    </recommendedName>
</protein>
<evidence type="ECO:0000313" key="4">
    <source>
        <dbReference type="EMBL" id="KQL20688.1"/>
    </source>
</evidence>
<evidence type="ECO:0000313" key="5">
    <source>
        <dbReference type="Proteomes" id="UP000050996"/>
    </source>
</evidence>
<keyword evidence="3" id="KW-0812">Transmembrane</keyword>
<dbReference type="NCBIfam" id="TIGR02532">
    <property type="entry name" value="IV_pilin_GFxxxE"/>
    <property type="match status" value="1"/>
</dbReference>
<name>A0A0Q3QT22_9BACI</name>
<dbReference type="STRING" id="1637975.AN957_20230"/>
<comment type="caution">
    <text evidence="4">The sequence shown here is derived from an EMBL/GenBank/DDBJ whole genome shotgun (WGS) entry which is preliminary data.</text>
</comment>
<gene>
    <name evidence="4" type="ORF">AN957_20230</name>
</gene>
<proteinExistence type="predicted"/>
<keyword evidence="3" id="KW-0472">Membrane</keyword>
<keyword evidence="5" id="KW-1185">Reference proteome</keyword>
<dbReference type="RefSeq" id="WP_056685883.1">
    <property type="nucleotide sequence ID" value="NZ_CP085712.1"/>
</dbReference>
<dbReference type="PATRIC" id="fig|1637975.4.peg.4021"/>
<evidence type="ECO:0008006" key="6">
    <source>
        <dbReference type="Google" id="ProtNLM"/>
    </source>
</evidence>
<evidence type="ECO:0000256" key="2">
    <source>
        <dbReference type="ARBA" id="ARBA00023287"/>
    </source>
</evidence>
<dbReference type="EMBL" id="LJIX01000006">
    <property type="protein sequence ID" value="KQL20688.1"/>
    <property type="molecule type" value="Genomic_DNA"/>
</dbReference>
<keyword evidence="3" id="KW-1133">Transmembrane helix</keyword>
<dbReference type="Proteomes" id="UP000050996">
    <property type="component" value="Unassembled WGS sequence"/>
</dbReference>